<reference evidence="1" key="1">
    <citation type="submission" date="2021-02" db="EMBL/GenBank/DDBJ databases">
        <authorList>
            <consortium name="DOE Joint Genome Institute"/>
            <person name="Ahrendt S."/>
            <person name="Looney B.P."/>
            <person name="Miyauchi S."/>
            <person name="Morin E."/>
            <person name="Drula E."/>
            <person name="Courty P.E."/>
            <person name="Chicoki N."/>
            <person name="Fauchery L."/>
            <person name="Kohler A."/>
            <person name="Kuo A."/>
            <person name="Labutti K."/>
            <person name="Pangilinan J."/>
            <person name="Lipzen A."/>
            <person name="Riley R."/>
            <person name="Andreopoulos W."/>
            <person name="He G."/>
            <person name="Johnson J."/>
            <person name="Barry K.W."/>
            <person name="Grigoriev I.V."/>
            <person name="Nagy L."/>
            <person name="Hibbett D."/>
            <person name="Henrissat B."/>
            <person name="Matheny P.B."/>
            <person name="Labbe J."/>
            <person name="Martin F."/>
        </authorList>
    </citation>
    <scope>NUCLEOTIDE SEQUENCE</scope>
    <source>
        <strain evidence="1">EC-137</strain>
    </source>
</reference>
<keyword evidence="2" id="KW-1185">Reference proteome</keyword>
<dbReference type="Proteomes" id="UP000814128">
    <property type="component" value="Unassembled WGS sequence"/>
</dbReference>
<proteinExistence type="predicted"/>
<name>A0ACB8QNS6_9AGAM</name>
<reference evidence="1" key="2">
    <citation type="journal article" date="2022" name="New Phytol.">
        <title>Evolutionary transition to the ectomycorrhizal habit in the genomes of a hyperdiverse lineage of mushroom-forming fungi.</title>
        <authorList>
            <person name="Looney B."/>
            <person name="Miyauchi S."/>
            <person name="Morin E."/>
            <person name="Drula E."/>
            <person name="Courty P.E."/>
            <person name="Kohler A."/>
            <person name="Kuo A."/>
            <person name="LaButti K."/>
            <person name="Pangilinan J."/>
            <person name="Lipzen A."/>
            <person name="Riley R."/>
            <person name="Andreopoulos W."/>
            <person name="He G."/>
            <person name="Johnson J."/>
            <person name="Nolan M."/>
            <person name="Tritt A."/>
            <person name="Barry K.W."/>
            <person name="Grigoriev I.V."/>
            <person name="Nagy L.G."/>
            <person name="Hibbett D."/>
            <person name="Henrissat B."/>
            <person name="Matheny P.B."/>
            <person name="Labbe J."/>
            <person name="Martin F.M."/>
        </authorList>
    </citation>
    <scope>NUCLEOTIDE SEQUENCE</scope>
    <source>
        <strain evidence="1">EC-137</strain>
    </source>
</reference>
<evidence type="ECO:0000313" key="1">
    <source>
        <dbReference type="EMBL" id="KAI0033519.1"/>
    </source>
</evidence>
<dbReference type="EMBL" id="MU273518">
    <property type="protein sequence ID" value="KAI0033519.1"/>
    <property type="molecule type" value="Genomic_DNA"/>
</dbReference>
<sequence length="490" mass="55656">MQIRAQLEDHLPSFQLDNIPTVGYSYPFLSYISAVKFLTSGHKMIEEGYRKYRTNPGVFKVPTMDGWLIIAAGKSYIEDVRKAPDEVLSFTASVARSIQIRYTLGPEIETNHYHVPIVRSQLTRNLGVLFDDIRDEVVSAFNDVIPVKDDGSWVTVKTQETIQQIVCRTSNRLFIGLPLCRNKDYIKLNVEFTIDVVLGGRLLRLFPDFMKPLVGHVLTKVPLQIRRALKHLEPLIKERYRLMEEHGENWEDKPNDMLQWLMDNAEGEEKSVRNLAQRILTVNFAAIHTSSLSMTEAIYYLAAHPECADVLREEVETIVAVYGWSKASLGKMRKLDSFIKEAERLEGLGALTMGRYTLQPFTFSNGLTIPAGEDVSCVSRDIHLDEESYTDPEVFDPWRFANMRDEDGEGTKHQLVATSMEFLTFGHGRHACPGRFFAANELKTMLAHIVLNYDIKFEDGAGKPPIRYIASTCVPANVNLCFRKRSAKAA</sequence>
<accession>A0ACB8QNS6</accession>
<protein>
    <submittedName>
        <fullName evidence="1">Cytochrome P450</fullName>
    </submittedName>
</protein>
<evidence type="ECO:0000313" key="2">
    <source>
        <dbReference type="Proteomes" id="UP000814128"/>
    </source>
</evidence>
<organism evidence="1 2">
    <name type="scientific">Vararia minispora EC-137</name>
    <dbReference type="NCBI Taxonomy" id="1314806"/>
    <lineage>
        <taxon>Eukaryota</taxon>
        <taxon>Fungi</taxon>
        <taxon>Dikarya</taxon>
        <taxon>Basidiomycota</taxon>
        <taxon>Agaricomycotina</taxon>
        <taxon>Agaricomycetes</taxon>
        <taxon>Russulales</taxon>
        <taxon>Lachnocladiaceae</taxon>
        <taxon>Vararia</taxon>
    </lineage>
</organism>
<comment type="caution">
    <text evidence="1">The sequence shown here is derived from an EMBL/GenBank/DDBJ whole genome shotgun (WGS) entry which is preliminary data.</text>
</comment>
<gene>
    <name evidence="1" type="ORF">K488DRAFT_84878</name>
</gene>